<dbReference type="CDD" id="cd00303">
    <property type="entry name" value="retropepsin_like"/>
    <property type="match status" value="1"/>
</dbReference>
<organism evidence="2 3">
    <name type="scientific">Dioscorea zingiberensis</name>
    <dbReference type="NCBI Taxonomy" id="325984"/>
    <lineage>
        <taxon>Eukaryota</taxon>
        <taxon>Viridiplantae</taxon>
        <taxon>Streptophyta</taxon>
        <taxon>Embryophyta</taxon>
        <taxon>Tracheophyta</taxon>
        <taxon>Spermatophyta</taxon>
        <taxon>Magnoliopsida</taxon>
        <taxon>Liliopsida</taxon>
        <taxon>Dioscoreales</taxon>
        <taxon>Dioscoreaceae</taxon>
        <taxon>Dioscorea</taxon>
    </lineage>
</organism>
<accession>A0A9D5HAB6</accession>
<comment type="caution">
    <text evidence="2">The sequence shown here is derived from an EMBL/GenBank/DDBJ whole genome shotgun (WGS) entry which is preliminary data.</text>
</comment>
<evidence type="ECO:0000256" key="1">
    <source>
        <dbReference type="SAM" id="MobiDB-lite"/>
    </source>
</evidence>
<name>A0A9D5HAB6_9LILI</name>
<dbReference type="Gene3D" id="2.40.70.10">
    <property type="entry name" value="Acid Proteases"/>
    <property type="match status" value="1"/>
</dbReference>
<dbReference type="OrthoDB" id="1937476at2759"/>
<dbReference type="Proteomes" id="UP001085076">
    <property type="component" value="Miscellaneous, Linkage group lg06"/>
</dbReference>
<evidence type="ECO:0008006" key="4">
    <source>
        <dbReference type="Google" id="ProtNLM"/>
    </source>
</evidence>
<proteinExistence type="predicted"/>
<keyword evidence="3" id="KW-1185">Reference proteome</keyword>
<dbReference type="InterPro" id="IPR021109">
    <property type="entry name" value="Peptidase_aspartic_dom_sf"/>
</dbReference>
<evidence type="ECO:0000313" key="2">
    <source>
        <dbReference type="EMBL" id="KAJ0968985.1"/>
    </source>
</evidence>
<feature type="region of interest" description="Disordered" evidence="1">
    <location>
        <begin position="1"/>
        <end position="56"/>
    </location>
</feature>
<protein>
    <recommendedName>
        <fullName evidence="4">Peptidase A2 domain-containing protein</fullName>
    </recommendedName>
</protein>
<dbReference type="PANTHER" id="PTHR33240">
    <property type="entry name" value="OS08G0508500 PROTEIN"/>
    <property type="match status" value="1"/>
</dbReference>
<dbReference type="EMBL" id="JAGGNH010000006">
    <property type="protein sequence ID" value="KAJ0968985.1"/>
    <property type="molecule type" value="Genomic_DNA"/>
</dbReference>
<evidence type="ECO:0000313" key="3">
    <source>
        <dbReference type="Proteomes" id="UP001085076"/>
    </source>
</evidence>
<gene>
    <name evidence="2" type="ORF">J5N97_021862</name>
</gene>
<reference evidence="2" key="1">
    <citation type="submission" date="2021-03" db="EMBL/GenBank/DDBJ databases">
        <authorList>
            <person name="Li Z."/>
            <person name="Yang C."/>
        </authorList>
    </citation>
    <scope>NUCLEOTIDE SEQUENCE</scope>
    <source>
        <strain evidence="2">Dzin_1.0</strain>
        <tissue evidence="2">Leaf</tissue>
    </source>
</reference>
<dbReference type="AlphaFoldDB" id="A0A9D5HAB6"/>
<sequence>MTMMRRSRQSQAQEQRIPAPKTILPMENHPPSNSPPPAADPAPGMMEDAPPNPENPDIKLYFIAGGPGCGGESSSLRKQYPRMVASVQETAPLKRRRPSTPVCFSDEDLRGIYQPHDDALVVAVKVGVFTIYKVLVDTGSTTDIIFWDCFERMKIGKENLKQVRSHLVGFDGNSRHPKGMISLAMTLGTPPQAVTAMIDFLILRCPSSYNAIVGRPSLCKLAIVPSPYHQKLKFQTEEGNGEVRGDQASSRECYSTLLRYQTGESSRAAETLTLEEL</sequence>
<reference evidence="2" key="2">
    <citation type="journal article" date="2022" name="Hortic Res">
        <title>The genome of Dioscorea zingiberensis sheds light on the biosynthesis, origin and evolution of the medicinally important diosgenin saponins.</title>
        <authorList>
            <person name="Li Y."/>
            <person name="Tan C."/>
            <person name="Li Z."/>
            <person name="Guo J."/>
            <person name="Li S."/>
            <person name="Chen X."/>
            <person name="Wang C."/>
            <person name="Dai X."/>
            <person name="Yang H."/>
            <person name="Song W."/>
            <person name="Hou L."/>
            <person name="Xu J."/>
            <person name="Tong Z."/>
            <person name="Xu A."/>
            <person name="Yuan X."/>
            <person name="Wang W."/>
            <person name="Yang Q."/>
            <person name="Chen L."/>
            <person name="Sun Z."/>
            <person name="Wang K."/>
            <person name="Pan B."/>
            <person name="Chen J."/>
            <person name="Bao Y."/>
            <person name="Liu F."/>
            <person name="Qi X."/>
            <person name="Gang D.R."/>
            <person name="Wen J."/>
            <person name="Li J."/>
        </authorList>
    </citation>
    <scope>NUCLEOTIDE SEQUENCE</scope>
    <source>
        <strain evidence="2">Dzin_1.0</strain>
    </source>
</reference>
<dbReference type="PANTHER" id="PTHR33240:SF15">
    <property type="entry name" value="GAG-PRO-LIKE PROTEIN"/>
    <property type="match status" value="1"/>
</dbReference>